<feature type="compositionally biased region" description="Acidic residues" evidence="1">
    <location>
        <begin position="322"/>
        <end position="331"/>
    </location>
</feature>
<reference evidence="3 4" key="1">
    <citation type="journal article" date="2018" name="PLoS Pathog.">
        <title>Evolution of structural diversity of trichothecenes, a family of toxins produced by plant pathogenic and entomopathogenic fungi.</title>
        <authorList>
            <person name="Proctor R.H."/>
            <person name="McCormick S.P."/>
            <person name="Kim H.S."/>
            <person name="Cardoza R.E."/>
            <person name="Stanley A.M."/>
            <person name="Lindo L."/>
            <person name="Kelly A."/>
            <person name="Brown D.W."/>
            <person name="Lee T."/>
            <person name="Vaughan M.M."/>
            <person name="Alexander N.J."/>
            <person name="Busman M."/>
            <person name="Gutierrez S."/>
        </authorList>
    </citation>
    <scope>NUCLEOTIDE SEQUENCE [LARGE SCALE GENOMIC DNA]</scope>
    <source>
        <strain evidence="3 4">IBT 40837</strain>
    </source>
</reference>
<dbReference type="Pfam" id="PF00397">
    <property type="entry name" value="WW"/>
    <property type="match status" value="1"/>
</dbReference>
<dbReference type="Proteomes" id="UP000266272">
    <property type="component" value="Unassembled WGS sequence"/>
</dbReference>
<gene>
    <name evidence="3" type="ORF">TARUN_3680</name>
</gene>
<proteinExistence type="predicted"/>
<feature type="compositionally biased region" description="Low complexity" evidence="1">
    <location>
        <begin position="300"/>
        <end position="310"/>
    </location>
</feature>
<dbReference type="Gene3D" id="2.20.70.10">
    <property type="match status" value="1"/>
</dbReference>
<feature type="compositionally biased region" description="Polar residues" evidence="1">
    <location>
        <begin position="238"/>
        <end position="258"/>
    </location>
</feature>
<feature type="compositionally biased region" description="Basic and acidic residues" evidence="1">
    <location>
        <begin position="282"/>
        <end position="292"/>
    </location>
</feature>
<feature type="compositionally biased region" description="Low complexity" evidence="1">
    <location>
        <begin position="174"/>
        <end position="183"/>
    </location>
</feature>
<feature type="domain" description="WW" evidence="2">
    <location>
        <begin position="70"/>
        <end position="104"/>
    </location>
</feature>
<dbReference type="InterPro" id="IPR036020">
    <property type="entry name" value="WW_dom_sf"/>
</dbReference>
<feature type="compositionally biased region" description="Pro residues" evidence="1">
    <location>
        <begin position="47"/>
        <end position="73"/>
    </location>
</feature>
<sequence>MSYVDNLSGQFGELGIGGDRPGSQSYQAPPPGSGQHGEYGYHAPSQDGPPPAQYYASPPQPTYQPPSDKPPLPQGWTPLFDQSRQRWYYANKETGVTQWEAPGYIAPRPPMDSFPSEESRGSGSSPYPPSAPYGQTPGGYSAPPGPPPSASYGAPPGPPPSASYGAPSGPPPAGYGAPAGEYSSHGDEGRGEEKKKSSGKGGLLLGAAGGVAAGLVGGAILHHVFSDDSDDEERRQEYAQQAPSQTVIVNEYNTNEYNDSYYDGGAPGILPARDAEGNYVSESDRESVQEAREEYEEALADAQDSSASSSDYEELAEAREEYYEEYEETYD</sequence>
<protein>
    <recommendedName>
        <fullName evidence="2">WW domain-containing protein</fullName>
    </recommendedName>
</protein>
<feature type="region of interest" description="Disordered" evidence="1">
    <location>
        <begin position="227"/>
        <end position="331"/>
    </location>
</feature>
<dbReference type="AlphaFoldDB" id="A0A395NR26"/>
<dbReference type="PROSITE" id="PS50020">
    <property type="entry name" value="WW_DOMAIN_2"/>
    <property type="match status" value="1"/>
</dbReference>
<dbReference type="EMBL" id="PXOA01000206">
    <property type="protein sequence ID" value="RFU78550.1"/>
    <property type="molecule type" value="Genomic_DNA"/>
</dbReference>
<accession>A0A395NR26</accession>
<evidence type="ECO:0000313" key="4">
    <source>
        <dbReference type="Proteomes" id="UP000266272"/>
    </source>
</evidence>
<feature type="compositionally biased region" description="Low complexity" evidence="1">
    <location>
        <begin position="113"/>
        <end position="125"/>
    </location>
</feature>
<evidence type="ECO:0000313" key="3">
    <source>
        <dbReference type="EMBL" id="RFU78550.1"/>
    </source>
</evidence>
<dbReference type="InterPro" id="IPR001202">
    <property type="entry name" value="WW_dom"/>
</dbReference>
<dbReference type="SUPFAM" id="SSF51045">
    <property type="entry name" value="WW domain"/>
    <property type="match status" value="1"/>
</dbReference>
<evidence type="ECO:0000256" key="1">
    <source>
        <dbReference type="SAM" id="MobiDB-lite"/>
    </source>
</evidence>
<dbReference type="OrthoDB" id="2444812at2759"/>
<keyword evidence="4" id="KW-1185">Reference proteome</keyword>
<feature type="region of interest" description="Disordered" evidence="1">
    <location>
        <begin position="1"/>
        <end position="79"/>
    </location>
</feature>
<comment type="caution">
    <text evidence="3">The sequence shown here is derived from an EMBL/GenBank/DDBJ whole genome shotgun (WGS) entry which is preliminary data.</text>
</comment>
<name>A0A395NR26_TRIAR</name>
<feature type="compositionally biased region" description="Basic and acidic residues" evidence="1">
    <location>
        <begin position="184"/>
        <end position="196"/>
    </location>
</feature>
<dbReference type="STRING" id="490622.A0A395NR26"/>
<feature type="region of interest" description="Disordered" evidence="1">
    <location>
        <begin position="98"/>
        <end position="206"/>
    </location>
</feature>
<dbReference type="SMART" id="SM00456">
    <property type="entry name" value="WW"/>
    <property type="match status" value="1"/>
</dbReference>
<organism evidence="3 4">
    <name type="scientific">Trichoderma arundinaceum</name>
    <dbReference type="NCBI Taxonomy" id="490622"/>
    <lineage>
        <taxon>Eukaryota</taxon>
        <taxon>Fungi</taxon>
        <taxon>Dikarya</taxon>
        <taxon>Ascomycota</taxon>
        <taxon>Pezizomycotina</taxon>
        <taxon>Sordariomycetes</taxon>
        <taxon>Hypocreomycetidae</taxon>
        <taxon>Hypocreales</taxon>
        <taxon>Hypocreaceae</taxon>
        <taxon>Trichoderma</taxon>
    </lineage>
</organism>
<evidence type="ECO:0000259" key="2">
    <source>
        <dbReference type="PROSITE" id="PS50020"/>
    </source>
</evidence>
<feature type="compositionally biased region" description="Pro residues" evidence="1">
    <location>
        <begin position="143"/>
        <end position="161"/>
    </location>
</feature>